<keyword evidence="4 10" id="KW-0812">Transmembrane</keyword>
<name>A0ABT0EEF6_9PSED</name>
<feature type="transmembrane region" description="Helical" evidence="10">
    <location>
        <begin position="243"/>
        <end position="261"/>
    </location>
</feature>
<feature type="transmembrane region" description="Helical" evidence="10">
    <location>
        <begin position="727"/>
        <end position="754"/>
    </location>
</feature>
<dbReference type="Proteomes" id="UP001317085">
    <property type="component" value="Unassembled WGS sequence"/>
</dbReference>
<dbReference type="InterPro" id="IPR008250">
    <property type="entry name" value="ATPase_P-typ_transduc_dom_A_sf"/>
</dbReference>
<keyword evidence="6" id="KW-0067">ATP-binding</keyword>
<dbReference type="PANTHER" id="PTHR43294:SF21">
    <property type="entry name" value="CATION TRANSPORTING ATPASE"/>
    <property type="match status" value="1"/>
</dbReference>
<feature type="transmembrane region" description="Helical" evidence="10">
    <location>
        <begin position="766"/>
        <end position="784"/>
    </location>
</feature>
<dbReference type="SUPFAM" id="SSF81660">
    <property type="entry name" value="Metal cation-transporting ATPase, ATP-binding domain N"/>
    <property type="match status" value="1"/>
</dbReference>
<dbReference type="Pfam" id="PF00122">
    <property type="entry name" value="E1-E2_ATPase"/>
    <property type="match status" value="1"/>
</dbReference>
<feature type="transmembrane region" description="Helical" evidence="10">
    <location>
        <begin position="273"/>
        <end position="299"/>
    </location>
</feature>
<comment type="similarity">
    <text evidence="2">Belongs to the cation transport ATPase (P-type) (TC 3.A.3) family. Type IIA subfamily.</text>
</comment>
<dbReference type="PRINTS" id="PR00119">
    <property type="entry name" value="CATATPASE"/>
</dbReference>
<dbReference type="Gene3D" id="3.40.50.1000">
    <property type="entry name" value="HAD superfamily/HAD-like"/>
    <property type="match status" value="1"/>
</dbReference>
<keyword evidence="9 10" id="KW-0472">Membrane</keyword>
<feature type="transmembrane region" description="Helical" evidence="10">
    <location>
        <begin position="659"/>
        <end position="680"/>
    </location>
</feature>
<evidence type="ECO:0000256" key="5">
    <source>
        <dbReference type="ARBA" id="ARBA00022741"/>
    </source>
</evidence>
<evidence type="ECO:0000256" key="10">
    <source>
        <dbReference type="SAM" id="Phobius"/>
    </source>
</evidence>
<dbReference type="InterPro" id="IPR036412">
    <property type="entry name" value="HAD-like_sf"/>
</dbReference>
<evidence type="ECO:0000313" key="13">
    <source>
        <dbReference type="Proteomes" id="UP001317085"/>
    </source>
</evidence>
<feature type="domain" description="Cation-transporting P-type ATPase N-terminal" evidence="11">
    <location>
        <begin position="5"/>
        <end position="69"/>
    </location>
</feature>
<keyword evidence="13" id="KW-1185">Reference proteome</keyword>
<organism evidence="12 13">
    <name type="scientific">Pseudomonas emilianonis</name>
    <dbReference type="NCBI Taxonomy" id="2915812"/>
    <lineage>
        <taxon>Bacteria</taxon>
        <taxon>Pseudomonadati</taxon>
        <taxon>Pseudomonadota</taxon>
        <taxon>Gammaproteobacteria</taxon>
        <taxon>Pseudomonadales</taxon>
        <taxon>Pseudomonadaceae</taxon>
        <taxon>Pseudomonas</taxon>
    </lineage>
</organism>
<dbReference type="InterPro" id="IPR059000">
    <property type="entry name" value="ATPase_P-type_domA"/>
</dbReference>
<dbReference type="Pfam" id="PF00702">
    <property type="entry name" value="Hydrolase"/>
    <property type="match status" value="1"/>
</dbReference>
<keyword evidence="3" id="KW-1003">Cell membrane</keyword>
<dbReference type="NCBIfam" id="TIGR01494">
    <property type="entry name" value="ATPase_P-type"/>
    <property type="match status" value="2"/>
</dbReference>
<dbReference type="InterPro" id="IPR018303">
    <property type="entry name" value="ATPase_P-typ_P_site"/>
</dbReference>
<keyword evidence="7" id="KW-1278">Translocase</keyword>
<dbReference type="PROSITE" id="PS00154">
    <property type="entry name" value="ATPASE_E1_E2"/>
    <property type="match status" value="1"/>
</dbReference>
<comment type="caution">
    <text evidence="12">The sequence shown here is derived from an EMBL/GenBank/DDBJ whole genome shotgun (WGS) entry which is preliminary data.</text>
</comment>
<dbReference type="SFLD" id="SFLDG00002">
    <property type="entry name" value="C1.7:_P-type_atpase_like"/>
    <property type="match status" value="1"/>
</dbReference>
<keyword evidence="8 10" id="KW-1133">Transmembrane helix</keyword>
<dbReference type="SUPFAM" id="SSF81653">
    <property type="entry name" value="Calcium ATPase, transduction domain A"/>
    <property type="match status" value="1"/>
</dbReference>
<dbReference type="InterPro" id="IPR006068">
    <property type="entry name" value="ATPase_P-typ_cation-transptr_C"/>
</dbReference>
<proteinExistence type="inferred from homology"/>
<evidence type="ECO:0000256" key="2">
    <source>
        <dbReference type="ARBA" id="ARBA00005675"/>
    </source>
</evidence>
<evidence type="ECO:0000313" key="12">
    <source>
        <dbReference type="EMBL" id="MCK1784097.1"/>
    </source>
</evidence>
<dbReference type="Gene3D" id="1.20.1110.10">
    <property type="entry name" value="Calcium-transporting ATPase, transmembrane domain"/>
    <property type="match status" value="1"/>
</dbReference>
<keyword evidence="5" id="KW-0547">Nucleotide-binding</keyword>
<dbReference type="PANTHER" id="PTHR43294">
    <property type="entry name" value="SODIUM/POTASSIUM-TRANSPORTING ATPASE SUBUNIT ALPHA"/>
    <property type="match status" value="1"/>
</dbReference>
<dbReference type="EMBL" id="JAKNRV010000037">
    <property type="protein sequence ID" value="MCK1784097.1"/>
    <property type="molecule type" value="Genomic_DNA"/>
</dbReference>
<protein>
    <submittedName>
        <fullName evidence="12">Cation-translocating P-type ATPase</fullName>
    </submittedName>
</protein>
<dbReference type="Pfam" id="PF00689">
    <property type="entry name" value="Cation_ATPase_C"/>
    <property type="match status" value="1"/>
</dbReference>
<dbReference type="Gene3D" id="2.70.150.10">
    <property type="entry name" value="Calcium-transporting ATPase, cytoplasmic transduction domain A"/>
    <property type="match status" value="1"/>
</dbReference>
<feature type="transmembrane region" description="Helical" evidence="10">
    <location>
        <begin position="805"/>
        <end position="822"/>
    </location>
</feature>
<evidence type="ECO:0000259" key="11">
    <source>
        <dbReference type="SMART" id="SM00831"/>
    </source>
</evidence>
<comment type="subcellular location">
    <subcellularLocation>
        <location evidence="1">Cell membrane</location>
        <topology evidence="1">Multi-pass membrane protein</topology>
    </subcellularLocation>
</comment>
<feature type="transmembrane region" description="Helical" evidence="10">
    <location>
        <begin position="828"/>
        <end position="853"/>
    </location>
</feature>
<evidence type="ECO:0000256" key="8">
    <source>
        <dbReference type="ARBA" id="ARBA00022989"/>
    </source>
</evidence>
<feature type="transmembrane region" description="Helical" evidence="10">
    <location>
        <begin position="44"/>
        <end position="67"/>
    </location>
</feature>
<dbReference type="Pfam" id="PF00690">
    <property type="entry name" value="Cation_ATPase_N"/>
    <property type="match status" value="1"/>
</dbReference>
<evidence type="ECO:0000256" key="1">
    <source>
        <dbReference type="ARBA" id="ARBA00004651"/>
    </source>
</evidence>
<dbReference type="SFLD" id="SFLDF00027">
    <property type="entry name" value="p-type_atpase"/>
    <property type="match status" value="1"/>
</dbReference>
<feature type="transmembrane region" description="Helical" evidence="10">
    <location>
        <begin position="73"/>
        <end position="89"/>
    </location>
</feature>
<evidence type="ECO:0000256" key="6">
    <source>
        <dbReference type="ARBA" id="ARBA00022840"/>
    </source>
</evidence>
<dbReference type="RefSeq" id="WP_247397829.1">
    <property type="nucleotide sequence ID" value="NZ_JAKNRV010000037.1"/>
</dbReference>
<dbReference type="InterPro" id="IPR050510">
    <property type="entry name" value="Cation_transp_ATPase_P-type"/>
</dbReference>
<dbReference type="PRINTS" id="PR00120">
    <property type="entry name" value="HATPASE"/>
</dbReference>
<dbReference type="InterPro" id="IPR023214">
    <property type="entry name" value="HAD_sf"/>
</dbReference>
<dbReference type="Gene3D" id="3.40.1110.10">
    <property type="entry name" value="Calcium-transporting ATPase, cytoplasmic domain N"/>
    <property type="match status" value="1"/>
</dbReference>
<dbReference type="InterPro" id="IPR023299">
    <property type="entry name" value="ATPase_P-typ_cyto_dom_N"/>
</dbReference>
<dbReference type="SFLD" id="SFLDS00003">
    <property type="entry name" value="Haloacid_Dehalogenase"/>
    <property type="match status" value="1"/>
</dbReference>
<dbReference type="SMART" id="SM00831">
    <property type="entry name" value="Cation_ATPase_N"/>
    <property type="match status" value="1"/>
</dbReference>
<evidence type="ECO:0000256" key="7">
    <source>
        <dbReference type="ARBA" id="ARBA00022967"/>
    </source>
</evidence>
<feature type="transmembrane region" description="Helical" evidence="10">
    <location>
        <begin position="686"/>
        <end position="706"/>
    </location>
</feature>
<reference evidence="12 13" key="1">
    <citation type="submission" date="2022-02" db="EMBL/GenBank/DDBJ databases">
        <title>Comparative genomics of the first Antarctic Pseudomonas spp. capable of biotransforming 2,4,6-Trinitrotoluene.</title>
        <authorList>
            <person name="Cabrera M.A."/>
            <person name="Marquez S.L."/>
            <person name="Perez-Donoso J.M."/>
        </authorList>
    </citation>
    <scope>NUCLEOTIDE SEQUENCE [LARGE SCALE GENOMIC DNA]</scope>
    <source>
        <strain evidence="12 13">TNT11</strain>
    </source>
</reference>
<dbReference type="SUPFAM" id="SSF56784">
    <property type="entry name" value="HAD-like"/>
    <property type="match status" value="1"/>
</dbReference>
<evidence type="ECO:0000256" key="4">
    <source>
        <dbReference type="ARBA" id="ARBA00022692"/>
    </source>
</evidence>
<evidence type="ECO:0000256" key="3">
    <source>
        <dbReference type="ARBA" id="ARBA00022475"/>
    </source>
</evidence>
<dbReference type="InterPro" id="IPR001757">
    <property type="entry name" value="P_typ_ATPase"/>
</dbReference>
<accession>A0ABT0EEF6</accession>
<dbReference type="InterPro" id="IPR044492">
    <property type="entry name" value="P_typ_ATPase_HD_dom"/>
</dbReference>
<sequence length="868" mass="93475">MNTELPHSGSPLLEGLCEEEVQRRLAQDGPNELPASRRRSALRLICDVAFEPMFLLLVACGALYMVLGDVQEALMLLGFVFVVMSISFIQQRRSERSLNALRDLSSPRAQVLRGGKECSVPARDLVVGDVVMLAEGDRVPADLLLTTCANLSIDESLLTGESVPVSKLVAPQSHTLGDPAPPPIDVALAQAFSGTLVTCGTAQGRVTATGERSALGRIGQSLANIEVEPTPTQQETRRVVKRVALMGLALAAALAIAFGLLRGDWLHGMLAGLTLAMAMAILPEELPVVLTLFLGLGAWRLAREKVLARSIPAVEMLGATTVLCVDKTGTLTANRMTVRRLWSEEAVYEVAGDGTHVGTPLQEALHGVLEYAVLASHRHAFDPMESAIGETGQSLLALTEHLHADWTLIDDYPLSPQMLAMSRVWQSPNQRERLIAAKGAPEAIVDLCHLDPARSALIAAQVLAMAADGLRVLGVAQATFAAEVLPGLQHDFDFRFLGLVGLEDPIRPDVPQAIAECRAAGIRVVMMTGDHPATAISVARQAGLGTDAPVITGTELSSLNDSELDTRLGTTQIFCRVQPDQKLRLVRAFRAHGDVVAMTGDGVNDAPALKAADIGVAMGARGTEVAREAAALVLLNDDFESLLTAVRYGRRIFANLRKAIVFVVAVHVPIVGLSMLPVLFGWPMVLMPAHILFLQLIIDPACSVVFEAEPLEPDAMKAPPRRQDQRLFDSAVMTRGICQGIGLLILLLATYAGIRFFAPVASDRDELARTLTFVVLALANLALIHTNKSWRRTRWMGHGAFGAQLSWIAFATLAMLALALFFPPVTQLFSFVTPAPVLILFAFGIVALSLMWFEVVKWVINMRSEHSG</sequence>
<gene>
    <name evidence="12" type="ORF">L9Z73_06920</name>
</gene>
<dbReference type="InterPro" id="IPR023298">
    <property type="entry name" value="ATPase_P-typ_TM_dom_sf"/>
</dbReference>
<dbReference type="SUPFAM" id="SSF81665">
    <property type="entry name" value="Calcium ATPase, transmembrane domain M"/>
    <property type="match status" value="1"/>
</dbReference>
<evidence type="ECO:0000256" key="9">
    <source>
        <dbReference type="ARBA" id="ARBA00023136"/>
    </source>
</evidence>
<dbReference type="InterPro" id="IPR004014">
    <property type="entry name" value="ATPase_P-typ_cation-transptr_N"/>
</dbReference>